<dbReference type="Pfam" id="PF03073">
    <property type="entry name" value="TspO_MBR"/>
    <property type="match status" value="1"/>
</dbReference>
<comment type="caution">
    <text evidence="7">The sequence shown here is derived from an EMBL/GenBank/DDBJ whole genome shotgun (WGS) entry which is preliminary data.</text>
</comment>
<dbReference type="InterPro" id="IPR004307">
    <property type="entry name" value="TspO_MBR"/>
</dbReference>
<evidence type="ECO:0000313" key="7">
    <source>
        <dbReference type="EMBL" id="MCA9302378.1"/>
    </source>
</evidence>
<reference evidence="7" key="1">
    <citation type="submission" date="2020-04" db="EMBL/GenBank/DDBJ databases">
        <authorList>
            <person name="Zhang T."/>
        </authorList>
    </citation>
    <scope>NUCLEOTIDE SEQUENCE</scope>
    <source>
        <strain evidence="7">HKST-UBA80</strain>
    </source>
</reference>
<dbReference type="GO" id="GO:0016020">
    <property type="term" value="C:membrane"/>
    <property type="evidence" value="ECO:0007669"/>
    <property type="project" value="UniProtKB-SubCell"/>
</dbReference>
<dbReference type="CDD" id="cd15904">
    <property type="entry name" value="TSPO_MBR"/>
    <property type="match status" value="1"/>
</dbReference>
<evidence type="ECO:0000256" key="1">
    <source>
        <dbReference type="ARBA" id="ARBA00004141"/>
    </source>
</evidence>
<dbReference type="Proteomes" id="UP000714817">
    <property type="component" value="Unassembled WGS sequence"/>
</dbReference>
<dbReference type="PANTHER" id="PTHR10057">
    <property type="entry name" value="PERIPHERAL-TYPE BENZODIAZEPINE RECEPTOR"/>
    <property type="match status" value="1"/>
</dbReference>
<evidence type="ECO:0000256" key="4">
    <source>
        <dbReference type="ARBA" id="ARBA00022989"/>
    </source>
</evidence>
<protein>
    <submittedName>
        <fullName evidence="7">Tryptophan-rich sensory protein</fullName>
    </submittedName>
</protein>
<keyword evidence="4 6" id="KW-1133">Transmembrane helix</keyword>
<sequence length="131" mass="15262">MTSYEWYSTLKKPFFAPPSNVFGPVWGFLYLIIFVSYSYVFYLFFKKSLTVAEVAPFLLNLAFNIAFTPLQFGLKNNYLALVDIILVLITLIWGMFSIYKHSQIVFLAQIPYLLWVLFATALQISITYLNR</sequence>
<evidence type="ECO:0000256" key="6">
    <source>
        <dbReference type="SAM" id="Phobius"/>
    </source>
</evidence>
<dbReference type="GO" id="GO:0033013">
    <property type="term" value="P:tetrapyrrole metabolic process"/>
    <property type="evidence" value="ECO:0007669"/>
    <property type="project" value="UniProtKB-ARBA"/>
</dbReference>
<feature type="transmembrane region" description="Helical" evidence="6">
    <location>
        <begin position="25"/>
        <end position="45"/>
    </location>
</feature>
<dbReference type="AlphaFoldDB" id="A0A955E2Q7"/>
<organism evidence="7 8">
    <name type="scientific">candidate division WWE3 bacterium</name>
    <dbReference type="NCBI Taxonomy" id="2053526"/>
    <lineage>
        <taxon>Bacteria</taxon>
        <taxon>Katanobacteria</taxon>
    </lineage>
</organism>
<dbReference type="EMBL" id="JAGQNY010000013">
    <property type="protein sequence ID" value="MCA9302378.1"/>
    <property type="molecule type" value="Genomic_DNA"/>
</dbReference>
<keyword evidence="3 6" id="KW-0812">Transmembrane</keyword>
<dbReference type="InterPro" id="IPR038330">
    <property type="entry name" value="TspO/MBR-related_sf"/>
</dbReference>
<feature type="transmembrane region" description="Helical" evidence="6">
    <location>
        <begin position="110"/>
        <end position="129"/>
    </location>
</feature>
<proteinExistence type="inferred from homology"/>
<accession>A0A955E2Q7</accession>
<comment type="similarity">
    <text evidence="2">Belongs to the TspO/BZRP family.</text>
</comment>
<dbReference type="PANTHER" id="PTHR10057:SF0">
    <property type="entry name" value="TRANSLOCATOR PROTEIN"/>
    <property type="match status" value="1"/>
</dbReference>
<dbReference type="Gene3D" id="1.20.1260.100">
    <property type="entry name" value="TspO/MBR protein"/>
    <property type="match status" value="1"/>
</dbReference>
<feature type="transmembrane region" description="Helical" evidence="6">
    <location>
        <begin position="78"/>
        <end position="98"/>
    </location>
</feature>
<dbReference type="PIRSF" id="PIRSF005859">
    <property type="entry name" value="PBR"/>
    <property type="match status" value="1"/>
</dbReference>
<comment type="subcellular location">
    <subcellularLocation>
        <location evidence="1">Membrane</location>
        <topology evidence="1">Multi-pass membrane protein</topology>
    </subcellularLocation>
</comment>
<feature type="transmembrane region" description="Helical" evidence="6">
    <location>
        <begin position="54"/>
        <end position="72"/>
    </location>
</feature>
<evidence type="ECO:0000256" key="2">
    <source>
        <dbReference type="ARBA" id="ARBA00007524"/>
    </source>
</evidence>
<evidence type="ECO:0000313" key="8">
    <source>
        <dbReference type="Proteomes" id="UP000714817"/>
    </source>
</evidence>
<keyword evidence="5 6" id="KW-0472">Membrane</keyword>
<evidence type="ECO:0000256" key="5">
    <source>
        <dbReference type="ARBA" id="ARBA00023136"/>
    </source>
</evidence>
<name>A0A955E2Q7_UNCKA</name>
<reference evidence="7" key="2">
    <citation type="journal article" date="2021" name="Microbiome">
        <title>Successional dynamics and alternative stable states in a saline activated sludge microbial community over 9 years.</title>
        <authorList>
            <person name="Wang Y."/>
            <person name="Ye J."/>
            <person name="Ju F."/>
            <person name="Liu L."/>
            <person name="Boyd J.A."/>
            <person name="Deng Y."/>
            <person name="Parks D.H."/>
            <person name="Jiang X."/>
            <person name="Yin X."/>
            <person name="Woodcroft B.J."/>
            <person name="Tyson G.W."/>
            <person name="Hugenholtz P."/>
            <person name="Polz M.F."/>
            <person name="Zhang T."/>
        </authorList>
    </citation>
    <scope>NUCLEOTIDE SEQUENCE</scope>
    <source>
        <strain evidence="7">HKST-UBA80</strain>
    </source>
</reference>
<dbReference type="FunFam" id="1.20.1260.100:FF:000001">
    <property type="entry name" value="translocator protein 2"/>
    <property type="match status" value="1"/>
</dbReference>
<evidence type="ECO:0000256" key="3">
    <source>
        <dbReference type="ARBA" id="ARBA00022692"/>
    </source>
</evidence>
<gene>
    <name evidence="7" type="ORF">KDA10_03420</name>
</gene>